<feature type="region of interest" description="Disordered" evidence="1">
    <location>
        <begin position="85"/>
        <end position="116"/>
    </location>
</feature>
<feature type="region of interest" description="Disordered" evidence="1">
    <location>
        <begin position="1"/>
        <end position="66"/>
    </location>
</feature>
<feature type="compositionally biased region" description="Acidic residues" evidence="1">
    <location>
        <begin position="251"/>
        <end position="260"/>
    </location>
</feature>
<gene>
    <name evidence="2" type="ORF">KI387_037052</name>
</gene>
<feature type="region of interest" description="Disordered" evidence="1">
    <location>
        <begin position="242"/>
        <end position="270"/>
    </location>
</feature>
<feature type="compositionally biased region" description="Basic and acidic residues" evidence="1">
    <location>
        <begin position="1"/>
        <end position="23"/>
    </location>
</feature>
<feature type="compositionally biased region" description="Acidic residues" evidence="1">
    <location>
        <begin position="33"/>
        <end position="42"/>
    </location>
</feature>
<protein>
    <submittedName>
        <fullName evidence="2">Uncharacterized protein</fullName>
    </submittedName>
</protein>
<organism evidence="2 3">
    <name type="scientific">Taxus chinensis</name>
    <name type="common">Chinese yew</name>
    <name type="synonym">Taxus wallichiana var. chinensis</name>
    <dbReference type="NCBI Taxonomy" id="29808"/>
    <lineage>
        <taxon>Eukaryota</taxon>
        <taxon>Viridiplantae</taxon>
        <taxon>Streptophyta</taxon>
        <taxon>Embryophyta</taxon>
        <taxon>Tracheophyta</taxon>
        <taxon>Spermatophyta</taxon>
        <taxon>Pinopsida</taxon>
        <taxon>Pinidae</taxon>
        <taxon>Conifers II</taxon>
        <taxon>Cupressales</taxon>
        <taxon>Taxaceae</taxon>
        <taxon>Taxus</taxon>
    </lineage>
</organism>
<keyword evidence="3" id="KW-1185">Reference proteome</keyword>
<evidence type="ECO:0000313" key="3">
    <source>
        <dbReference type="Proteomes" id="UP000824469"/>
    </source>
</evidence>
<feature type="compositionally biased region" description="Low complexity" evidence="1">
    <location>
        <begin position="261"/>
        <end position="270"/>
    </location>
</feature>
<dbReference type="AlphaFoldDB" id="A0AA38KVV3"/>
<dbReference type="PANTHER" id="PTHR34546">
    <property type="entry name" value="OS06G0153600 PROTEIN"/>
    <property type="match status" value="1"/>
</dbReference>
<comment type="caution">
    <text evidence="2">The sequence shown here is derived from an EMBL/GenBank/DDBJ whole genome shotgun (WGS) entry which is preliminary data.</text>
</comment>
<sequence>MGAENDRSSRGESPKPAQDEVIGKRVINNNEEHWEDDNSSEWDCEKQAQWSSTPPKTQHPPLPQELQLQLDTSRNFKHIFFAGREDESGHLSSDSEEEEEEEKEEEEGPAAAATGDLAGKEGDVYNFFEKVFQENEELKRLYVENCKRGLFQCAVCAATNGKVWRIYPNCAGLIQHSMTVVHTKSKAAHRGYGRAICALLGWNSDKFLGLLATKKLKSLNQGSDEGDNDKEADSDCKMTAAAKSDVVETTENVEEEEEASENSSKELIST</sequence>
<evidence type="ECO:0000313" key="2">
    <source>
        <dbReference type="EMBL" id="KAH9309141.1"/>
    </source>
</evidence>
<dbReference type="Proteomes" id="UP000824469">
    <property type="component" value="Unassembled WGS sequence"/>
</dbReference>
<accession>A0AA38KVV3</accession>
<dbReference type="PANTHER" id="PTHR34546:SF3">
    <property type="entry name" value="OS06G0153600 PROTEIN"/>
    <property type="match status" value="1"/>
</dbReference>
<proteinExistence type="predicted"/>
<feature type="compositionally biased region" description="Acidic residues" evidence="1">
    <location>
        <begin position="94"/>
        <end position="108"/>
    </location>
</feature>
<evidence type="ECO:0000256" key="1">
    <source>
        <dbReference type="SAM" id="MobiDB-lite"/>
    </source>
</evidence>
<name>A0AA38KVV3_TAXCH</name>
<dbReference type="EMBL" id="JAHRHJ020000007">
    <property type="protein sequence ID" value="KAH9309141.1"/>
    <property type="molecule type" value="Genomic_DNA"/>
</dbReference>
<reference evidence="2 3" key="1">
    <citation type="journal article" date="2021" name="Nat. Plants">
        <title>The Taxus genome provides insights into paclitaxel biosynthesis.</title>
        <authorList>
            <person name="Xiong X."/>
            <person name="Gou J."/>
            <person name="Liao Q."/>
            <person name="Li Y."/>
            <person name="Zhou Q."/>
            <person name="Bi G."/>
            <person name="Li C."/>
            <person name="Du R."/>
            <person name="Wang X."/>
            <person name="Sun T."/>
            <person name="Guo L."/>
            <person name="Liang H."/>
            <person name="Lu P."/>
            <person name="Wu Y."/>
            <person name="Zhang Z."/>
            <person name="Ro D.K."/>
            <person name="Shang Y."/>
            <person name="Huang S."/>
            <person name="Yan J."/>
        </authorList>
    </citation>
    <scope>NUCLEOTIDE SEQUENCE [LARGE SCALE GENOMIC DNA]</scope>
    <source>
        <strain evidence="2">Ta-2019</strain>
    </source>
</reference>